<proteinExistence type="predicted"/>
<organism evidence="1">
    <name type="scientific">Tetraselmis sp. GSL018</name>
    <dbReference type="NCBI Taxonomy" id="582737"/>
    <lineage>
        <taxon>Eukaryota</taxon>
        <taxon>Viridiplantae</taxon>
        <taxon>Chlorophyta</taxon>
        <taxon>core chlorophytes</taxon>
        <taxon>Chlorodendrophyceae</taxon>
        <taxon>Chlorodendrales</taxon>
        <taxon>Chlorodendraceae</taxon>
        <taxon>Tetraselmis</taxon>
    </lineage>
</organism>
<gene>
    <name evidence="1" type="ORF">TSPGSL018_7907</name>
</gene>
<reference evidence="1" key="1">
    <citation type="submission" date="2014-05" db="EMBL/GenBank/DDBJ databases">
        <title>The transcriptome of the halophilic microalga Tetraselmis sp. GSL018 isolated from the Great Salt Lake, Utah.</title>
        <authorList>
            <person name="Jinkerson R.E."/>
            <person name="D'Adamo S."/>
            <person name="Posewitz M.C."/>
        </authorList>
    </citation>
    <scope>NUCLEOTIDE SEQUENCE</scope>
    <source>
        <strain evidence="1">GSL018</strain>
    </source>
</reference>
<name>A0A061SEE4_9CHLO</name>
<sequence length="129" mass="13400">MGKGTASRCAVAPFAAFIDARSPEGLQCLGQALRVAEALILVRRSSTCAVLFSATTTACTFRLFLAAELRLLSTSATARTLHLFTVRSLGGHVAVSAAAAVLRDDTSLSLSFSASSTATALNSLVYFDP</sequence>
<accession>A0A061SEE4</accession>
<evidence type="ECO:0000313" key="1">
    <source>
        <dbReference type="EMBL" id="JAC81449.1"/>
    </source>
</evidence>
<protein>
    <submittedName>
        <fullName evidence="1">Uncharacterized protein</fullName>
    </submittedName>
</protein>
<dbReference type="EMBL" id="GBEZ01003712">
    <property type="protein sequence ID" value="JAC81449.1"/>
    <property type="molecule type" value="Transcribed_RNA"/>
</dbReference>
<dbReference type="AlphaFoldDB" id="A0A061SEE4"/>